<dbReference type="EMBL" id="CP014327">
    <property type="protein sequence ID" value="AML50028.1"/>
    <property type="molecule type" value="Genomic_DNA"/>
</dbReference>
<dbReference type="STRING" id="1579316.RC74_00895"/>
<dbReference type="Pfam" id="PF07331">
    <property type="entry name" value="TctB"/>
    <property type="match status" value="1"/>
</dbReference>
<name>A0A126UVE1_9RHOB</name>
<accession>A0A126UVE1</accession>
<organism evidence="3 4">
    <name type="scientific">Falsihalocynthiibacter arcticus</name>
    <dbReference type="NCBI Taxonomy" id="1579316"/>
    <lineage>
        <taxon>Bacteria</taxon>
        <taxon>Pseudomonadati</taxon>
        <taxon>Pseudomonadota</taxon>
        <taxon>Alphaproteobacteria</taxon>
        <taxon>Rhodobacterales</taxon>
        <taxon>Roseobacteraceae</taxon>
        <taxon>Falsihalocynthiibacter</taxon>
    </lineage>
</organism>
<evidence type="ECO:0000256" key="1">
    <source>
        <dbReference type="SAM" id="Phobius"/>
    </source>
</evidence>
<proteinExistence type="predicted"/>
<keyword evidence="1" id="KW-1133">Transmembrane helix</keyword>
<keyword evidence="1" id="KW-0812">Transmembrane</keyword>
<evidence type="ECO:0000259" key="2">
    <source>
        <dbReference type="Pfam" id="PF07331"/>
    </source>
</evidence>
<dbReference type="Proteomes" id="UP000070371">
    <property type="component" value="Chromosome"/>
</dbReference>
<dbReference type="AlphaFoldDB" id="A0A126UVE1"/>
<evidence type="ECO:0000313" key="4">
    <source>
        <dbReference type="Proteomes" id="UP000070371"/>
    </source>
</evidence>
<feature type="transmembrane region" description="Helical" evidence="1">
    <location>
        <begin position="38"/>
        <end position="55"/>
    </location>
</feature>
<feature type="transmembrane region" description="Helical" evidence="1">
    <location>
        <begin position="115"/>
        <end position="140"/>
    </location>
</feature>
<sequence length="146" mass="15264">MASDRIFGLVMALVALAYIAGATQIQTSFLPDPVGPKAFPFGVGILGALCALFMVFKPDAEPEWPTLSTFGAIAAAAFVLVLYAYALKPLGFLIPTAITAAILSYQISPRPKYAALAGLGLSCGLFIVFKFALGLGLVAFPKMIFG</sequence>
<dbReference type="InterPro" id="IPR009936">
    <property type="entry name" value="DUF1468"/>
</dbReference>
<feature type="transmembrane region" description="Helical" evidence="1">
    <location>
        <begin position="92"/>
        <end position="108"/>
    </location>
</feature>
<feature type="domain" description="DUF1468" evidence="2">
    <location>
        <begin position="6"/>
        <end position="136"/>
    </location>
</feature>
<dbReference type="OrthoDB" id="5519430at2"/>
<gene>
    <name evidence="3" type="ORF">RC74_00895</name>
</gene>
<reference evidence="3 4" key="1">
    <citation type="submission" date="2016-02" db="EMBL/GenBank/DDBJ databases">
        <title>Complete genome sequence of Halocynthiibacter arcticus PAMC 20958t from arctic marine sediment.</title>
        <authorList>
            <person name="Lee Y.M."/>
            <person name="Baek K."/>
            <person name="Lee H.K."/>
            <person name="Shin S.C."/>
        </authorList>
    </citation>
    <scope>NUCLEOTIDE SEQUENCE [LARGE SCALE GENOMIC DNA]</scope>
    <source>
        <strain evidence="3">PAMC 20958</strain>
    </source>
</reference>
<feature type="transmembrane region" description="Helical" evidence="1">
    <location>
        <begin position="67"/>
        <end position="86"/>
    </location>
</feature>
<dbReference type="KEGG" id="hat:RC74_00895"/>
<dbReference type="RefSeq" id="WP_039000203.1">
    <property type="nucleotide sequence ID" value="NZ_CP014327.1"/>
</dbReference>
<keyword evidence="4" id="KW-1185">Reference proteome</keyword>
<evidence type="ECO:0000313" key="3">
    <source>
        <dbReference type="EMBL" id="AML50028.1"/>
    </source>
</evidence>
<keyword evidence="1" id="KW-0472">Membrane</keyword>
<protein>
    <submittedName>
        <fullName evidence="3">Tricarboxylic transporter</fullName>
    </submittedName>
</protein>